<dbReference type="InterPro" id="IPR036412">
    <property type="entry name" value="HAD-like_sf"/>
</dbReference>
<dbReference type="SUPFAM" id="SSF56784">
    <property type="entry name" value="HAD-like"/>
    <property type="match status" value="1"/>
</dbReference>
<evidence type="ECO:0000256" key="1">
    <source>
        <dbReference type="ARBA" id="ARBA00022801"/>
    </source>
</evidence>
<dbReference type="InterPro" id="IPR051540">
    <property type="entry name" value="S-2-haloacid_dehalogenase"/>
</dbReference>
<dbReference type="AlphaFoldDB" id="A0ABD6CDS8"/>
<keyword evidence="1 2" id="KW-0378">Hydrolase</keyword>
<dbReference type="EC" id="3.1.3.-" evidence="2"/>
<protein>
    <submittedName>
        <fullName evidence="2">HAD family hydrolase</fullName>
        <ecNumber evidence="2">3.1.3.-</ecNumber>
    </submittedName>
</protein>
<comment type="caution">
    <text evidence="2">The sequence shown here is derived from an EMBL/GenBank/DDBJ whole genome shotgun (WGS) entry which is preliminary data.</text>
</comment>
<dbReference type="Gene3D" id="3.40.50.1000">
    <property type="entry name" value="HAD superfamily/HAD-like"/>
    <property type="match status" value="1"/>
</dbReference>
<organism evidence="2 3">
    <name type="scientific">Halorientalis brevis</name>
    <dbReference type="NCBI Taxonomy" id="1126241"/>
    <lineage>
        <taxon>Archaea</taxon>
        <taxon>Methanobacteriati</taxon>
        <taxon>Methanobacteriota</taxon>
        <taxon>Stenosarchaea group</taxon>
        <taxon>Halobacteria</taxon>
        <taxon>Halobacteriales</taxon>
        <taxon>Haloarculaceae</taxon>
        <taxon>Halorientalis</taxon>
    </lineage>
</organism>
<dbReference type="EMBL" id="JBHUDJ010000008">
    <property type="protein sequence ID" value="MFD1588082.1"/>
    <property type="molecule type" value="Genomic_DNA"/>
</dbReference>
<dbReference type="InterPro" id="IPR023214">
    <property type="entry name" value="HAD_sf"/>
</dbReference>
<dbReference type="PANTHER" id="PTHR43316:SF3">
    <property type="entry name" value="HALOACID DEHALOGENASE, TYPE II (AFU_ORTHOLOGUE AFUA_2G07750)-RELATED"/>
    <property type="match status" value="1"/>
</dbReference>
<evidence type="ECO:0000313" key="3">
    <source>
        <dbReference type="Proteomes" id="UP001597119"/>
    </source>
</evidence>
<sequence>MAVSFDLFGTLVAAERPSDPAAAVATELSARGIAVPDDWGQAYCESHVTAPTGGEVSLVDHVEAALASRTVSITTARAREAVLAAFDRPVSVRPGAVDAVAAAGEHGPVGLLSNCSVPGLVERTLAATPIPADAFDAVVTSVGSGWRKPDPRAFETLADALDVDPADLVHVGDDPPTDGGVADAGGTALLLTEVPLSEIPAALERRASP</sequence>
<dbReference type="RefSeq" id="WP_247381848.1">
    <property type="nucleotide sequence ID" value="NZ_JALLGV010000012.1"/>
</dbReference>
<keyword evidence="3" id="KW-1185">Reference proteome</keyword>
<gene>
    <name evidence="2" type="ORF">ACFR9U_13950</name>
</gene>
<evidence type="ECO:0000313" key="2">
    <source>
        <dbReference type="EMBL" id="MFD1588082.1"/>
    </source>
</evidence>
<dbReference type="Proteomes" id="UP001597119">
    <property type="component" value="Unassembled WGS sequence"/>
</dbReference>
<dbReference type="Pfam" id="PF00702">
    <property type="entry name" value="Hydrolase"/>
    <property type="match status" value="1"/>
</dbReference>
<dbReference type="PANTHER" id="PTHR43316">
    <property type="entry name" value="HYDROLASE, HALOACID DELAHOGENASE-RELATED"/>
    <property type="match status" value="1"/>
</dbReference>
<dbReference type="GO" id="GO:0016787">
    <property type="term" value="F:hydrolase activity"/>
    <property type="evidence" value="ECO:0007669"/>
    <property type="project" value="UniProtKB-KW"/>
</dbReference>
<name>A0ABD6CDS8_9EURY</name>
<accession>A0ABD6CDS8</accession>
<reference evidence="2 3" key="1">
    <citation type="journal article" date="2019" name="Int. J. Syst. Evol. Microbiol.">
        <title>The Global Catalogue of Microorganisms (GCM) 10K type strain sequencing project: providing services to taxonomists for standard genome sequencing and annotation.</title>
        <authorList>
            <consortium name="The Broad Institute Genomics Platform"/>
            <consortium name="The Broad Institute Genome Sequencing Center for Infectious Disease"/>
            <person name="Wu L."/>
            <person name="Ma J."/>
        </authorList>
    </citation>
    <scope>NUCLEOTIDE SEQUENCE [LARGE SCALE GENOMIC DNA]</scope>
    <source>
        <strain evidence="2 3">CGMCC 1.12125</strain>
    </source>
</reference>
<proteinExistence type="predicted"/>